<protein>
    <submittedName>
        <fullName evidence="1">Uncharacterized protein</fullName>
    </submittedName>
</protein>
<reference evidence="1" key="1">
    <citation type="submission" date="2017-05" db="UniProtKB">
        <authorList>
            <consortium name="EnsemblMetazoa"/>
        </authorList>
    </citation>
    <scope>IDENTIFICATION</scope>
</reference>
<organism evidence="1">
    <name type="scientific">Amphimedon queenslandica</name>
    <name type="common">Sponge</name>
    <dbReference type="NCBI Taxonomy" id="400682"/>
    <lineage>
        <taxon>Eukaryota</taxon>
        <taxon>Metazoa</taxon>
        <taxon>Porifera</taxon>
        <taxon>Demospongiae</taxon>
        <taxon>Heteroscleromorpha</taxon>
        <taxon>Haplosclerida</taxon>
        <taxon>Niphatidae</taxon>
        <taxon>Amphimedon</taxon>
    </lineage>
</organism>
<accession>A0A1X7SUP7</accession>
<dbReference type="AlphaFoldDB" id="A0A1X7SUP7"/>
<proteinExistence type="predicted"/>
<evidence type="ECO:0000313" key="1">
    <source>
        <dbReference type="EnsemblMetazoa" id="Aqu2.1.05867_001"/>
    </source>
</evidence>
<dbReference type="EnsemblMetazoa" id="Aqu2.1.05867_001">
    <property type="protein sequence ID" value="Aqu2.1.05867_001"/>
    <property type="gene ID" value="Aqu2.1.05867"/>
</dbReference>
<name>A0A1X7SUP7_AMPQE</name>
<sequence length="53" mass="6159">ERNSFVTLRHTNYGSPFLKTKVRGLMIKCVGGEYRNRSYCVIHSQSKNTKCHL</sequence>
<dbReference type="InParanoid" id="A0A1X7SUP7"/>